<dbReference type="SUPFAM" id="SSF46785">
    <property type="entry name" value="Winged helix' DNA-binding domain"/>
    <property type="match status" value="1"/>
</dbReference>
<comment type="caution">
    <text evidence="3">The sequence shown here is derived from an EMBL/GenBank/DDBJ whole genome shotgun (WGS) entry which is preliminary data.</text>
</comment>
<evidence type="ECO:0000256" key="1">
    <source>
        <dbReference type="SAM" id="MobiDB-lite"/>
    </source>
</evidence>
<feature type="compositionally biased region" description="Low complexity" evidence="1">
    <location>
        <begin position="138"/>
        <end position="156"/>
    </location>
</feature>
<accession>A0ABT1JN49</accession>
<evidence type="ECO:0000313" key="4">
    <source>
        <dbReference type="Proteomes" id="UP000791080"/>
    </source>
</evidence>
<dbReference type="Proteomes" id="UP000791080">
    <property type="component" value="Unassembled WGS sequence"/>
</dbReference>
<dbReference type="InterPro" id="IPR039422">
    <property type="entry name" value="MarR/SlyA-like"/>
</dbReference>
<dbReference type="InterPro" id="IPR000835">
    <property type="entry name" value="HTH_MarR-typ"/>
</dbReference>
<feature type="domain" description="HTH marR-type" evidence="2">
    <location>
        <begin position="1"/>
        <end position="135"/>
    </location>
</feature>
<reference evidence="3 4" key="2">
    <citation type="submission" date="2022-06" db="EMBL/GenBank/DDBJ databases">
        <title>Genomic Encyclopedia of Type Strains, Phase I: the one thousand microbial genomes (KMG-I) project.</title>
        <authorList>
            <person name="Kyrpides N."/>
        </authorList>
    </citation>
    <scope>NUCLEOTIDE SEQUENCE [LARGE SCALE GENOMIC DNA]</scope>
    <source>
        <strain evidence="3 4">DSM 43889</strain>
    </source>
</reference>
<keyword evidence="3" id="KW-0238">DNA-binding</keyword>
<dbReference type="PANTHER" id="PTHR33164">
    <property type="entry name" value="TRANSCRIPTIONAL REGULATOR, MARR FAMILY"/>
    <property type="match status" value="1"/>
</dbReference>
<name>A0ABT1JN49_ACTCY</name>
<evidence type="ECO:0000259" key="2">
    <source>
        <dbReference type="PROSITE" id="PS50995"/>
    </source>
</evidence>
<feature type="region of interest" description="Disordered" evidence="1">
    <location>
        <begin position="138"/>
        <end position="183"/>
    </location>
</feature>
<dbReference type="InterPro" id="IPR011991">
    <property type="entry name" value="ArsR-like_HTH"/>
</dbReference>
<reference evidence="3 4" key="1">
    <citation type="submission" date="2013-07" db="EMBL/GenBank/DDBJ databases">
        <authorList>
            <consortium name="DOE Joint Genome Institute"/>
            <person name="Reeve W."/>
            <person name="Huntemann M."/>
            <person name="Han J."/>
            <person name="Chen A."/>
            <person name="Kyrpides N."/>
            <person name="Mavromatis K."/>
            <person name="Markowitz V."/>
            <person name="Palaniappan K."/>
            <person name="Ivanova N."/>
            <person name="Schaumberg A."/>
            <person name="Pati A."/>
            <person name="Liolios K."/>
            <person name="Nordberg H.P."/>
            <person name="Cantor M.N."/>
            <person name="Hua S.X."/>
            <person name="Woyke T."/>
        </authorList>
    </citation>
    <scope>NUCLEOTIDE SEQUENCE [LARGE SCALE GENOMIC DNA]</scope>
    <source>
        <strain evidence="3 4">DSM 43889</strain>
    </source>
</reference>
<dbReference type="PROSITE" id="PS50995">
    <property type="entry name" value="HTH_MARR_2"/>
    <property type="match status" value="1"/>
</dbReference>
<dbReference type="SMART" id="SM00347">
    <property type="entry name" value="HTH_MARR"/>
    <property type="match status" value="1"/>
</dbReference>
<protein>
    <submittedName>
        <fullName evidence="3">DNA-binding transcriptional regulator, MarR family</fullName>
    </submittedName>
</protein>
<organism evidence="3 4">
    <name type="scientific">Actinoalloteichus caeruleus DSM 43889</name>
    <dbReference type="NCBI Taxonomy" id="1120930"/>
    <lineage>
        <taxon>Bacteria</taxon>
        <taxon>Bacillati</taxon>
        <taxon>Actinomycetota</taxon>
        <taxon>Actinomycetes</taxon>
        <taxon>Pseudonocardiales</taxon>
        <taxon>Pseudonocardiaceae</taxon>
        <taxon>Actinoalloteichus</taxon>
        <taxon>Actinoalloteichus cyanogriseus</taxon>
    </lineage>
</organism>
<dbReference type="Gene3D" id="1.10.10.10">
    <property type="entry name" value="Winged helix-like DNA-binding domain superfamily/Winged helix DNA-binding domain"/>
    <property type="match status" value="1"/>
</dbReference>
<sequence length="183" mass="19252">MPPDEMTSIYRRYLAAVVRFHLAAADMSGLGHTDYQASNLLDLDGPMTSGELATRLRITPSAATRAVDRLVEAGLAERTTDPEDRRRTVVRHTGRLPAPLVELLGRTREPIGRAVGALTEEQRAGLLSYFRAATEAYQGAVGSSGSAGQQSTAGSTPGDPPPNPAALRPDQGGEASPPPTPPA</sequence>
<dbReference type="EMBL" id="AUBJ02000001">
    <property type="protein sequence ID" value="MCP2333131.1"/>
    <property type="molecule type" value="Genomic_DNA"/>
</dbReference>
<dbReference type="GO" id="GO:0003677">
    <property type="term" value="F:DNA binding"/>
    <property type="evidence" value="ECO:0007669"/>
    <property type="project" value="UniProtKB-KW"/>
</dbReference>
<dbReference type="Pfam" id="PF12802">
    <property type="entry name" value="MarR_2"/>
    <property type="match status" value="1"/>
</dbReference>
<proteinExistence type="predicted"/>
<evidence type="ECO:0000313" key="3">
    <source>
        <dbReference type="EMBL" id="MCP2333131.1"/>
    </source>
</evidence>
<keyword evidence="4" id="KW-1185">Reference proteome</keyword>
<dbReference type="PANTHER" id="PTHR33164:SF43">
    <property type="entry name" value="HTH-TYPE TRANSCRIPTIONAL REPRESSOR YETL"/>
    <property type="match status" value="1"/>
</dbReference>
<dbReference type="InterPro" id="IPR036388">
    <property type="entry name" value="WH-like_DNA-bd_sf"/>
</dbReference>
<dbReference type="RefSeq" id="WP_051314171.1">
    <property type="nucleotide sequence ID" value="NZ_AUBJ02000001.1"/>
</dbReference>
<dbReference type="InterPro" id="IPR036390">
    <property type="entry name" value="WH_DNA-bd_sf"/>
</dbReference>
<dbReference type="CDD" id="cd00090">
    <property type="entry name" value="HTH_ARSR"/>
    <property type="match status" value="1"/>
</dbReference>
<gene>
    <name evidence="3" type="ORF">G443_003401</name>
</gene>